<feature type="domain" description="Sulfatase N-terminal" evidence="3">
    <location>
        <begin position="4"/>
        <end position="208"/>
    </location>
</feature>
<organism evidence="4">
    <name type="scientific">marine metagenome</name>
    <dbReference type="NCBI Taxonomy" id="408172"/>
    <lineage>
        <taxon>unclassified sequences</taxon>
        <taxon>metagenomes</taxon>
        <taxon>ecological metagenomes</taxon>
    </lineage>
</organism>
<name>A0A383CR07_9ZZZZ</name>
<evidence type="ECO:0000313" key="4">
    <source>
        <dbReference type="EMBL" id="SVE34499.1"/>
    </source>
</evidence>
<dbReference type="EMBL" id="UINC01210851">
    <property type="protein sequence ID" value="SVE34499.1"/>
    <property type="molecule type" value="Genomic_DNA"/>
</dbReference>
<feature type="non-terminal residue" evidence="4">
    <location>
        <position position="227"/>
    </location>
</feature>
<keyword evidence="2" id="KW-0378">Hydrolase</keyword>
<protein>
    <recommendedName>
        <fullName evidence="3">Sulfatase N-terminal domain-containing protein</fullName>
    </recommendedName>
</protein>
<gene>
    <name evidence="4" type="ORF">METZ01_LOCUS487353</name>
</gene>
<dbReference type="PANTHER" id="PTHR45953">
    <property type="entry name" value="IDURONATE 2-SULFATASE"/>
    <property type="match status" value="1"/>
</dbReference>
<dbReference type="Gene3D" id="3.40.720.10">
    <property type="entry name" value="Alkaline Phosphatase, subunit A"/>
    <property type="match status" value="1"/>
</dbReference>
<sequence length="227" mass="25868">MQQPHIIFIITDQQRADTVGAWGYPHMVTPAMDRLAAEGLSFRSAFCPGATCVASRAAIFTGMYPHTTGVYSFDPWAGHRNWVQDLADAGYWCVNIGKMHLTPRDEKAGFHERTIVENPTNKTHDNGGADDDWGRFLTLHGQERPNDRHLTDPQWHEKHQGVPWHLEERFHSDVFIGDAAVSWIRAHRGDRPLFLQVGFTGPHEPWDPLPRHLDLYSGRPLPPAVWR</sequence>
<evidence type="ECO:0000259" key="3">
    <source>
        <dbReference type="Pfam" id="PF00884"/>
    </source>
</evidence>
<evidence type="ECO:0000256" key="2">
    <source>
        <dbReference type="ARBA" id="ARBA00022801"/>
    </source>
</evidence>
<evidence type="ECO:0000256" key="1">
    <source>
        <dbReference type="ARBA" id="ARBA00022723"/>
    </source>
</evidence>
<proteinExistence type="predicted"/>
<dbReference type="InterPro" id="IPR017850">
    <property type="entry name" value="Alkaline_phosphatase_core_sf"/>
</dbReference>
<dbReference type="AlphaFoldDB" id="A0A383CR07"/>
<accession>A0A383CR07</accession>
<reference evidence="4" key="1">
    <citation type="submission" date="2018-05" db="EMBL/GenBank/DDBJ databases">
        <authorList>
            <person name="Lanie J.A."/>
            <person name="Ng W.-L."/>
            <person name="Kazmierczak K.M."/>
            <person name="Andrzejewski T.M."/>
            <person name="Davidsen T.M."/>
            <person name="Wayne K.J."/>
            <person name="Tettelin H."/>
            <person name="Glass J.I."/>
            <person name="Rusch D."/>
            <person name="Podicherti R."/>
            <person name="Tsui H.-C.T."/>
            <person name="Winkler M.E."/>
        </authorList>
    </citation>
    <scope>NUCLEOTIDE SEQUENCE</scope>
</reference>
<dbReference type="SUPFAM" id="SSF53649">
    <property type="entry name" value="Alkaline phosphatase-like"/>
    <property type="match status" value="1"/>
</dbReference>
<keyword evidence="1" id="KW-0479">Metal-binding</keyword>
<dbReference type="PANTHER" id="PTHR45953:SF1">
    <property type="entry name" value="IDURONATE 2-SULFATASE"/>
    <property type="match status" value="1"/>
</dbReference>
<dbReference type="GO" id="GO:0046872">
    <property type="term" value="F:metal ion binding"/>
    <property type="evidence" value="ECO:0007669"/>
    <property type="project" value="UniProtKB-KW"/>
</dbReference>
<dbReference type="InterPro" id="IPR000917">
    <property type="entry name" value="Sulfatase_N"/>
</dbReference>
<dbReference type="GO" id="GO:0005737">
    <property type="term" value="C:cytoplasm"/>
    <property type="evidence" value="ECO:0007669"/>
    <property type="project" value="TreeGrafter"/>
</dbReference>
<dbReference type="GO" id="GO:0008484">
    <property type="term" value="F:sulfuric ester hydrolase activity"/>
    <property type="evidence" value="ECO:0007669"/>
    <property type="project" value="TreeGrafter"/>
</dbReference>
<dbReference type="Pfam" id="PF00884">
    <property type="entry name" value="Sulfatase"/>
    <property type="match status" value="1"/>
</dbReference>